<dbReference type="STRING" id="1165861.A0A0L0UP61"/>
<protein>
    <submittedName>
        <fullName evidence="1">Uncharacterized protein</fullName>
    </submittedName>
</protein>
<accession>A0A0L0UP61</accession>
<comment type="caution">
    <text evidence="1">The sequence shown here is derived from an EMBL/GenBank/DDBJ whole genome shotgun (WGS) entry which is preliminary data.</text>
</comment>
<dbReference type="OrthoDB" id="10584989at2759"/>
<evidence type="ECO:0000313" key="1">
    <source>
        <dbReference type="EMBL" id="KNE88793.1"/>
    </source>
</evidence>
<keyword evidence="2" id="KW-1185">Reference proteome</keyword>
<organism evidence="1 2">
    <name type="scientific">Puccinia striiformis f. sp. tritici PST-78</name>
    <dbReference type="NCBI Taxonomy" id="1165861"/>
    <lineage>
        <taxon>Eukaryota</taxon>
        <taxon>Fungi</taxon>
        <taxon>Dikarya</taxon>
        <taxon>Basidiomycota</taxon>
        <taxon>Pucciniomycotina</taxon>
        <taxon>Pucciniomycetes</taxon>
        <taxon>Pucciniales</taxon>
        <taxon>Pucciniaceae</taxon>
        <taxon>Puccinia</taxon>
    </lineage>
</organism>
<gene>
    <name evidence="1" type="ORF">PSTG_17782</name>
</gene>
<feature type="non-terminal residue" evidence="1">
    <location>
        <position position="1"/>
    </location>
</feature>
<evidence type="ECO:0000313" key="2">
    <source>
        <dbReference type="Proteomes" id="UP000054564"/>
    </source>
</evidence>
<sequence>NDRLTHKKHKPEVFDLIRENVNGKGMKIAEAVETFNLSWGQIQRIKGKDPNRIRIHKKRPGKFTDNMKTELLMQLDQKSTTTLVEMAAFIKENWTSRSQLRQLVT</sequence>
<proteinExistence type="predicted"/>
<dbReference type="Proteomes" id="UP000054564">
    <property type="component" value="Unassembled WGS sequence"/>
</dbReference>
<dbReference type="AlphaFoldDB" id="A0A0L0UP61"/>
<reference evidence="2" key="1">
    <citation type="submission" date="2014-03" db="EMBL/GenBank/DDBJ databases">
        <title>The Genome Sequence of Puccinia striiformis f. sp. tritici PST-78.</title>
        <authorList>
            <consortium name="The Broad Institute Genome Sequencing Platform"/>
            <person name="Cuomo C."/>
            <person name="Hulbert S."/>
            <person name="Chen X."/>
            <person name="Walker B."/>
            <person name="Young S.K."/>
            <person name="Zeng Q."/>
            <person name="Gargeya S."/>
            <person name="Fitzgerald M."/>
            <person name="Haas B."/>
            <person name="Abouelleil A."/>
            <person name="Alvarado L."/>
            <person name="Arachchi H.M."/>
            <person name="Berlin A.M."/>
            <person name="Chapman S.B."/>
            <person name="Goldberg J."/>
            <person name="Griggs A."/>
            <person name="Gujja S."/>
            <person name="Hansen M."/>
            <person name="Howarth C."/>
            <person name="Imamovic A."/>
            <person name="Larimer J."/>
            <person name="McCowan C."/>
            <person name="Montmayeur A."/>
            <person name="Murphy C."/>
            <person name="Neiman D."/>
            <person name="Pearson M."/>
            <person name="Priest M."/>
            <person name="Roberts A."/>
            <person name="Saif S."/>
            <person name="Shea T."/>
            <person name="Sisk P."/>
            <person name="Sykes S."/>
            <person name="Wortman J."/>
            <person name="Nusbaum C."/>
            <person name="Birren B."/>
        </authorList>
    </citation>
    <scope>NUCLEOTIDE SEQUENCE [LARGE SCALE GENOMIC DNA]</scope>
    <source>
        <strain evidence="2">race PST-78</strain>
    </source>
</reference>
<name>A0A0L0UP61_9BASI</name>
<dbReference type="EMBL" id="AJIL01000883">
    <property type="protein sequence ID" value="KNE88793.1"/>
    <property type="molecule type" value="Genomic_DNA"/>
</dbReference>